<dbReference type="EMBL" id="KN846990">
    <property type="protein sequence ID" value="KIW91876.1"/>
    <property type="molecule type" value="Genomic_DNA"/>
</dbReference>
<accession>A0A0D2EPH4</accession>
<protein>
    <recommendedName>
        <fullName evidence="5">ML-like domain-containing protein</fullName>
    </recommendedName>
</protein>
<keyword evidence="1" id="KW-0812">Transmembrane</keyword>
<feature type="transmembrane region" description="Helical" evidence="1">
    <location>
        <begin position="136"/>
        <end position="155"/>
    </location>
</feature>
<evidence type="ECO:0000313" key="4">
    <source>
        <dbReference type="Proteomes" id="UP000053789"/>
    </source>
</evidence>
<name>A0A0D2EPH4_CLAB1</name>
<evidence type="ECO:0000256" key="2">
    <source>
        <dbReference type="SAM" id="SignalP"/>
    </source>
</evidence>
<dbReference type="OrthoDB" id="3438213at2759"/>
<reference evidence="3" key="1">
    <citation type="submission" date="2015-01" db="EMBL/GenBank/DDBJ databases">
        <title>The Genome Sequence of Cladophialophora bantiana CBS 173.52.</title>
        <authorList>
            <consortium name="The Broad Institute Genomics Platform"/>
            <person name="Cuomo C."/>
            <person name="de Hoog S."/>
            <person name="Gorbushina A."/>
            <person name="Stielow B."/>
            <person name="Teixiera M."/>
            <person name="Abouelleil A."/>
            <person name="Chapman S.B."/>
            <person name="Priest M."/>
            <person name="Young S.K."/>
            <person name="Wortman J."/>
            <person name="Nusbaum C."/>
            <person name="Birren B."/>
        </authorList>
    </citation>
    <scope>NUCLEOTIDE SEQUENCE [LARGE SCALE GENOMIC DNA]</scope>
    <source>
        <strain evidence="3">CBS 173.52</strain>
    </source>
</reference>
<keyword evidence="1" id="KW-0472">Membrane</keyword>
<gene>
    <name evidence="3" type="ORF">Z519_07846</name>
</gene>
<dbReference type="HOGENOM" id="CLU_139877_0_0_1"/>
<dbReference type="GeneID" id="27700774"/>
<evidence type="ECO:0000313" key="3">
    <source>
        <dbReference type="EMBL" id="KIW91876.1"/>
    </source>
</evidence>
<evidence type="ECO:0000256" key="1">
    <source>
        <dbReference type="SAM" id="Phobius"/>
    </source>
</evidence>
<dbReference type="RefSeq" id="XP_016618545.1">
    <property type="nucleotide sequence ID" value="XM_016765576.1"/>
</dbReference>
<sequence>MSRRYSSPITCFLYLFVLVTVTAAVPSPISLLSPRQQQSNATQPICSEYSTIANLSIVGSNSTYRAAYLHASPEGYDPASAPLDSAIPKLPSFQFNASINAECGNLTEVAIKGAATNFTQGVVLQFNINSAVQSRAGSLGMAVIMAIVVVMVIDIL</sequence>
<keyword evidence="2" id="KW-0732">Signal</keyword>
<dbReference type="AlphaFoldDB" id="A0A0D2EPH4"/>
<organism evidence="3 4">
    <name type="scientific">Cladophialophora bantiana (strain ATCC 10958 / CBS 173.52 / CDC B-1940 / NIH 8579)</name>
    <name type="common">Xylohypha bantiana</name>
    <dbReference type="NCBI Taxonomy" id="1442370"/>
    <lineage>
        <taxon>Eukaryota</taxon>
        <taxon>Fungi</taxon>
        <taxon>Dikarya</taxon>
        <taxon>Ascomycota</taxon>
        <taxon>Pezizomycotina</taxon>
        <taxon>Eurotiomycetes</taxon>
        <taxon>Chaetothyriomycetidae</taxon>
        <taxon>Chaetothyriales</taxon>
        <taxon>Herpotrichiellaceae</taxon>
        <taxon>Cladophialophora</taxon>
    </lineage>
</organism>
<feature type="signal peptide" evidence="2">
    <location>
        <begin position="1"/>
        <end position="24"/>
    </location>
</feature>
<dbReference type="VEuPathDB" id="FungiDB:Z519_07846"/>
<feature type="chain" id="PRO_5002241357" description="ML-like domain-containing protein" evidence="2">
    <location>
        <begin position="25"/>
        <end position="156"/>
    </location>
</feature>
<dbReference type="Proteomes" id="UP000053789">
    <property type="component" value="Unassembled WGS sequence"/>
</dbReference>
<proteinExistence type="predicted"/>
<keyword evidence="1" id="KW-1133">Transmembrane helix</keyword>
<keyword evidence="4" id="KW-1185">Reference proteome</keyword>
<evidence type="ECO:0008006" key="5">
    <source>
        <dbReference type="Google" id="ProtNLM"/>
    </source>
</evidence>